<gene>
    <name evidence="2" type="ORF">GFB47_13180</name>
</gene>
<dbReference type="Proteomes" id="UP000348942">
    <property type="component" value="Chromosome 2"/>
</dbReference>
<protein>
    <submittedName>
        <fullName evidence="2">DUF1016 family protein</fullName>
    </submittedName>
</protein>
<evidence type="ECO:0000259" key="1">
    <source>
        <dbReference type="Pfam" id="PF17761"/>
    </source>
</evidence>
<dbReference type="RefSeq" id="WP_153448512.1">
    <property type="nucleotide sequence ID" value="NZ_CP045700.1"/>
</dbReference>
<keyword evidence="3" id="KW-1185">Reference proteome</keyword>
<feature type="domain" description="YhcG N-terminal" evidence="1">
    <location>
        <begin position="15"/>
        <end position="74"/>
    </location>
</feature>
<dbReference type="InterPro" id="IPR041527">
    <property type="entry name" value="YhcG_N"/>
</dbReference>
<reference evidence="2 3" key="1">
    <citation type="submission" date="2019-10" db="EMBL/GenBank/DDBJ databases">
        <title>Vibrio sp. nov., isolated from Coralline algae surface.</title>
        <authorList>
            <person name="Geng Y."/>
            <person name="Zhang X."/>
        </authorList>
    </citation>
    <scope>NUCLEOTIDE SEQUENCE [LARGE SCALE GENOMIC DNA]</scope>
    <source>
        <strain evidence="2 3">SM1977</strain>
    </source>
</reference>
<dbReference type="InterPro" id="IPR053148">
    <property type="entry name" value="PD-DEXK-like_domain"/>
</dbReference>
<dbReference type="Pfam" id="PF17761">
    <property type="entry name" value="DUF1016_N"/>
    <property type="match status" value="1"/>
</dbReference>
<evidence type="ECO:0000313" key="2">
    <source>
        <dbReference type="EMBL" id="QGA66379.1"/>
    </source>
</evidence>
<sequence length="75" mass="8819">MDYRVRKTYEADRTAIVEEEQNGNEKARYGSYLVKTLSQKLTRDFGSGFSQRNIKYFRQFYLAFPELQIGHTVSA</sequence>
<dbReference type="PANTHER" id="PTHR30547">
    <property type="entry name" value="UNCHARACTERIZED PROTEIN YHCG-RELATED"/>
    <property type="match status" value="1"/>
</dbReference>
<dbReference type="EMBL" id="CP045700">
    <property type="protein sequence ID" value="QGA66379.1"/>
    <property type="molecule type" value="Genomic_DNA"/>
</dbReference>
<organism evidence="2 3">
    <name type="scientific">Vibrio algicola</name>
    <dbReference type="NCBI Taxonomy" id="2662262"/>
    <lineage>
        <taxon>Bacteria</taxon>
        <taxon>Pseudomonadati</taxon>
        <taxon>Pseudomonadota</taxon>
        <taxon>Gammaproteobacteria</taxon>
        <taxon>Vibrionales</taxon>
        <taxon>Vibrionaceae</taxon>
        <taxon>Vibrio</taxon>
    </lineage>
</organism>
<dbReference type="AlphaFoldDB" id="A0A5Q0TLL4"/>
<dbReference type="PANTHER" id="PTHR30547:SF5">
    <property type="entry name" value="NUCLEASE YHCG-RELATED"/>
    <property type="match status" value="1"/>
</dbReference>
<evidence type="ECO:0000313" key="3">
    <source>
        <dbReference type="Proteomes" id="UP000348942"/>
    </source>
</evidence>
<name>A0A5Q0TLL4_9VIBR</name>
<accession>A0A5Q0TLL4</accession>
<proteinExistence type="predicted"/>